<dbReference type="Pfam" id="PF20663">
    <property type="entry name" value="COG4_N"/>
    <property type="match status" value="1"/>
</dbReference>
<dbReference type="Pfam" id="PF08318">
    <property type="entry name" value="COG4_m"/>
    <property type="match status" value="1"/>
</dbReference>
<dbReference type="PANTHER" id="PTHR24016">
    <property type="entry name" value="CONSERVED OLIGOMERIC GOLGI COMPLEX SUBUNIT 4"/>
    <property type="match status" value="1"/>
</dbReference>
<keyword evidence="5" id="KW-0653">Protein transport</keyword>
<dbReference type="GO" id="GO:0006890">
    <property type="term" value="P:retrograde vesicle-mediated transport, Golgi to endoplasmic reticulum"/>
    <property type="evidence" value="ECO:0007669"/>
    <property type="project" value="TreeGrafter"/>
</dbReference>
<evidence type="ECO:0000256" key="5">
    <source>
        <dbReference type="ARBA" id="ARBA00022927"/>
    </source>
</evidence>
<feature type="domain" description="COG4 transport protein middle alpha-helical bundle" evidence="9">
    <location>
        <begin position="156"/>
        <end position="480"/>
    </location>
</feature>
<evidence type="ECO:0000259" key="9">
    <source>
        <dbReference type="SMART" id="SM00762"/>
    </source>
</evidence>
<keyword evidence="7" id="KW-0472">Membrane</keyword>
<dbReference type="GO" id="GO:0015031">
    <property type="term" value="P:protein transport"/>
    <property type="evidence" value="ECO:0007669"/>
    <property type="project" value="UniProtKB-KW"/>
</dbReference>
<dbReference type="RefSeq" id="XP_003737789.1">
    <property type="nucleotide sequence ID" value="XM_003737741.1"/>
</dbReference>
<dbReference type="GO" id="GO:0000139">
    <property type="term" value="C:Golgi membrane"/>
    <property type="evidence" value="ECO:0007669"/>
    <property type="project" value="UniProtKB-SubCell"/>
</dbReference>
<dbReference type="KEGG" id="goe:100898728"/>
<dbReference type="PANTHER" id="PTHR24016:SF0">
    <property type="entry name" value="CONSERVED OLIGOMERIC GOLGI COMPLEX SUBUNIT 4"/>
    <property type="match status" value="1"/>
</dbReference>
<keyword evidence="6" id="KW-0333">Golgi apparatus</keyword>
<organism evidence="10 11">
    <name type="scientific">Galendromus occidentalis</name>
    <name type="common">western predatory mite</name>
    <dbReference type="NCBI Taxonomy" id="34638"/>
    <lineage>
        <taxon>Eukaryota</taxon>
        <taxon>Metazoa</taxon>
        <taxon>Ecdysozoa</taxon>
        <taxon>Arthropoda</taxon>
        <taxon>Chelicerata</taxon>
        <taxon>Arachnida</taxon>
        <taxon>Acari</taxon>
        <taxon>Parasitiformes</taxon>
        <taxon>Mesostigmata</taxon>
        <taxon>Gamasina</taxon>
        <taxon>Phytoseioidea</taxon>
        <taxon>Phytoseiidae</taxon>
        <taxon>Typhlodrominae</taxon>
        <taxon>Galendromus</taxon>
    </lineage>
</organism>
<evidence type="ECO:0000256" key="3">
    <source>
        <dbReference type="ARBA" id="ARBA00020975"/>
    </source>
</evidence>
<dbReference type="Proteomes" id="UP000694867">
    <property type="component" value="Unplaced"/>
</dbReference>
<dbReference type="SMART" id="SM00762">
    <property type="entry name" value="Cog4"/>
    <property type="match status" value="1"/>
</dbReference>
<evidence type="ECO:0000256" key="1">
    <source>
        <dbReference type="ARBA" id="ARBA00004395"/>
    </source>
</evidence>
<dbReference type="GO" id="GO:0007030">
    <property type="term" value="P:Golgi organization"/>
    <property type="evidence" value="ECO:0007669"/>
    <property type="project" value="TreeGrafter"/>
</dbReference>
<dbReference type="InterPro" id="IPR048684">
    <property type="entry name" value="COG4_C"/>
</dbReference>
<dbReference type="AlphaFoldDB" id="A0AAJ6QMR4"/>
<keyword evidence="10" id="KW-1185">Reference proteome</keyword>
<dbReference type="Gene3D" id="1.10.287.1060">
    <property type="entry name" value="ESAT-6-like"/>
    <property type="match status" value="1"/>
</dbReference>
<evidence type="ECO:0000256" key="4">
    <source>
        <dbReference type="ARBA" id="ARBA00022448"/>
    </source>
</evidence>
<dbReference type="CTD" id="25839"/>
<sequence>MEMCEELEEAESTLKQLSKQEEETCARLEELLLSHGDIDQRIQKIHKLMPSFQLVNSDTEELNKIVTYTASLAENISRKVKQLDLAKSMVAQSLQRVDDIMDLKACTDGVKTALQNEDYEQAAAHVHRFLGLDQRGLRSCVDIQEGSSLEEAFAQLTEAQQTLIEIVRQRFNEALSCADQASIERFFKIFPLLNQHNEGLTKYSNYLCRQVTENAVQSLRKAQGLTKNDKRYHIVLADVFSMLFEDIARVVEIHQPLVERYYAHGHIHQLIEILHKECCVQQRRIFQELLSMRALARRCKKAQDIVIKGSVERSSLRGNSSSGNLVQDSLSETKEIDAILEEMSLIHKHAELYLRFIKRRVNLDFEQSNLPPETKAAKIAEFESRISTCDLCKDMQELTSYYICLEEFFMVESVKKAVDYESYEEGSRTSSLLEDVFFLLKKCLRRAFSTSSIDGACAMLNHTCSMIEGEFHKASNEKIQRGFPTGAMMDHAFNIIQGKIQSHAEQERDRGVYIVTLNNLETACEYINTLVGALNAECPKRFPGGTPQDRAKLETCLTNLQQSGNKLRSLASNGIGQLSNSAIRPLVKVCCDSFHTSNHQLTEMEFAQFEADDGLRPYMQQFMMNLDQLINTFKEVLNPKNHEQLVALAASDITQLLEKAALKAVYNRLGGMQFDRELRFLIGYLTKIASWSIRDKFSKLTQIALLLNVESVSEVEDICSANVQSHLTWRLTPVEVRQVLSLRVEFKSDEIRKLKV</sequence>
<dbReference type="GO" id="GO:0017119">
    <property type="term" value="C:Golgi transport complex"/>
    <property type="evidence" value="ECO:0007669"/>
    <property type="project" value="TreeGrafter"/>
</dbReference>
<dbReference type="Pfam" id="PF20662">
    <property type="entry name" value="COG4_C"/>
    <property type="match status" value="1"/>
</dbReference>
<reference evidence="11" key="1">
    <citation type="submission" date="2025-08" db="UniProtKB">
        <authorList>
            <consortium name="RefSeq"/>
        </authorList>
    </citation>
    <scope>IDENTIFICATION</scope>
</reference>
<dbReference type="InterPro" id="IPR048680">
    <property type="entry name" value="COG4_N"/>
</dbReference>
<evidence type="ECO:0000256" key="8">
    <source>
        <dbReference type="ARBA" id="ARBA00031340"/>
    </source>
</evidence>
<proteinExistence type="inferred from homology"/>
<dbReference type="InterPro" id="IPR013167">
    <property type="entry name" value="COG4_M"/>
</dbReference>
<dbReference type="InterPro" id="IPR048682">
    <property type="entry name" value="COG4"/>
</dbReference>
<evidence type="ECO:0000256" key="7">
    <source>
        <dbReference type="ARBA" id="ARBA00023136"/>
    </source>
</evidence>
<accession>A0AAJ6QMR4</accession>
<dbReference type="Gene3D" id="1.20.58.1970">
    <property type="match status" value="1"/>
</dbReference>
<dbReference type="FunFam" id="1.10.287.1060:FF:000014">
    <property type="entry name" value="conserved oligomeric Golgi complex subunit 4"/>
    <property type="match status" value="1"/>
</dbReference>
<comment type="subcellular location">
    <subcellularLocation>
        <location evidence="1">Golgi apparatus membrane</location>
        <topology evidence="1">Peripheral membrane protein</topology>
    </subcellularLocation>
</comment>
<gene>
    <name evidence="11" type="primary">LOC100898728</name>
</gene>
<comment type="similarity">
    <text evidence="2">Belongs to the COG4 family.</text>
</comment>
<name>A0AAJ6QMR4_9ACAR</name>
<protein>
    <recommendedName>
        <fullName evidence="3">Conserved oligomeric Golgi complex subunit 4</fullName>
    </recommendedName>
    <alternativeName>
        <fullName evidence="8">Component of oligomeric Golgi complex 4</fullName>
    </alternativeName>
</protein>
<evidence type="ECO:0000256" key="6">
    <source>
        <dbReference type="ARBA" id="ARBA00023034"/>
    </source>
</evidence>
<evidence type="ECO:0000313" key="10">
    <source>
        <dbReference type="Proteomes" id="UP000694867"/>
    </source>
</evidence>
<keyword evidence="4" id="KW-0813">Transport</keyword>
<dbReference type="GeneID" id="100898728"/>
<evidence type="ECO:0000313" key="11">
    <source>
        <dbReference type="RefSeq" id="XP_003737789.1"/>
    </source>
</evidence>
<evidence type="ECO:0000256" key="2">
    <source>
        <dbReference type="ARBA" id="ARBA00009215"/>
    </source>
</evidence>